<evidence type="ECO:0000256" key="9">
    <source>
        <dbReference type="ARBA" id="ARBA00022842"/>
    </source>
</evidence>
<protein>
    <recommendedName>
        <fullName evidence="6">3-deoxy-D-manno-octulosonate 8-phosphate phosphatase KdsC</fullName>
        <ecNumber evidence="5">3.1.3.45</ecNumber>
    </recommendedName>
    <alternativeName>
        <fullName evidence="11">KDO 8-P phosphatase</fullName>
    </alternativeName>
</protein>
<dbReference type="GO" id="GO:0008781">
    <property type="term" value="F:N-acylneuraminate cytidylyltransferase activity"/>
    <property type="evidence" value="ECO:0007669"/>
    <property type="project" value="TreeGrafter"/>
</dbReference>
<dbReference type="GO" id="GO:0046872">
    <property type="term" value="F:metal ion binding"/>
    <property type="evidence" value="ECO:0007669"/>
    <property type="project" value="UniProtKB-KW"/>
</dbReference>
<dbReference type="PANTHER" id="PTHR21485:SF6">
    <property type="entry name" value="N-ACYLNEURAMINATE CYTIDYLYLTRANSFERASE-RELATED"/>
    <property type="match status" value="1"/>
</dbReference>
<dbReference type="InterPro" id="IPR023214">
    <property type="entry name" value="HAD_sf"/>
</dbReference>
<dbReference type="PANTHER" id="PTHR21485">
    <property type="entry name" value="HAD SUPERFAMILY MEMBERS CMAS AND KDSC"/>
    <property type="match status" value="1"/>
</dbReference>
<dbReference type="InterPro" id="IPR036412">
    <property type="entry name" value="HAD-like_sf"/>
</dbReference>
<dbReference type="SFLD" id="SFLDG01136">
    <property type="entry name" value="C1.6:_Phosphoserine_Phosphatas"/>
    <property type="match status" value="1"/>
</dbReference>
<dbReference type="EC" id="3.1.3.45" evidence="5"/>
<dbReference type="InterPro" id="IPR050793">
    <property type="entry name" value="CMP-NeuNAc_synthase"/>
</dbReference>
<dbReference type="InterPro" id="IPR010023">
    <property type="entry name" value="KdsC_fam"/>
</dbReference>
<feature type="binding site" evidence="12">
    <location>
        <position position="109"/>
    </location>
    <ligand>
        <name>Mg(2+)</name>
        <dbReference type="ChEBI" id="CHEBI:18420"/>
    </ligand>
</feature>
<evidence type="ECO:0000256" key="3">
    <source>
        <dbReference type="ARBA" id="ARBA00005893"/>
    </source>
</evidence>
<evidence type="ECO:0000313" key="13">
    <source>
        <dbReference type="EMBL" id="GFM33844.1"/>
    </source>
</evidence>
<proteinExistence type="inferred from homology"/>
<dbReference type="SFLD" id="SFLDG01138">
    <property type="entry name" value="C1.6.2:_Deoxy-d-mannose-octulo"/>
    <property type="match status" value="1"/>
</dbReference>
<dbReference type="NCBIfam" id="TIGR01662">
    <property type="entry name" value="HAD-SF-IIIA"/>
    <property type="match status" value="1"/>
</dbReference>
<dbReference type="FunFam" id="3.40.50.1000:FF:000029">
    <property type="entry name" value="3-deoxy-D-manno-octulosonate 8-phosphate phosphatase KdsC"/>
    <property type="match status" value="1"/>
</dbReference>
<dbReference type="SFLD" id="SFLDS00003">
    <property type="entry name" value="Haloacid_Dehalogenase"/>
    <property type="match status" value="1"/>
</dbReference>
<evidence type="ECO:0000313" key="14">
    <source>
        <dbReference type="Proteomes" id="UP000503840"/>
    </source>
</evidence>
<keyword evidence="14" id="KW-1185">Reference proteome</keyword>
<dbReference type="PIRSF" id="PIRSF006118">
    <property type="entry name" value="KDO8-P_Ptase"/>
    <property type="match status" value="1"/>
</dbReference>
<dbReference type="InterPro" id="IPR006549">
    <property type="entry name" value="HAD-SF_hydro_IIIA"/>
</dbReference>
<comment type="catalytic activity">
    <reaction evidence="1">
        <text>3-deoxy-alpha-D-manno-2-octulosonate-8-phosphate + H2O = 3-deoxy-alpha-D-manno-oct-2-ulosonate + phosphate</text>
        <dbReference type="Rhea" id="RHEA:11500"/>
        <dbReference type="ChEBI" id="CHEBI:15377"/>
        <dbReference type="ChEBI" id="CHEBI:43474"/>
        <dbReference type="ChEBI" id="CHEBI:85985"/>
        <dbReference type="ChEBI" id="CHEBI:85986"/>
        <dbReference type="EC" id="3.1.3.45"/>
    </reaction>
</comment>
<dbReference type="GO" id="GO:0009103">
    <property type="term" value="P:lipopolysaccharide biosynthetic process"/>
    <property type="evidence" value="ECO:0007669"/>
    <property type="project" value="UniProtKB-KW"/>
</dbReference>
<reference evidence="13 14" key="1">
    <citation type="submission" date="2020-05" db="EMBL/GenBank/DDBJ databases">
        <title>Draft genome sequence of Desulfovibrio sp. strain HN2T.</title>
        <authorList>
            <person name="Ueno A."/>
            <person name="Tamazawa S."/>
            <person name="Tamamura S."/>
            <person name="Murakami T."/>
            <person name="Kiyama T."/>
            <person name="Inomata H."/>
            <person name="Amano Y."/>
            <person name="Miyakawa K."/>
            <person name="Tamaki H."/>
            <person name="Naganuma T."/>
            <person name="Kaneko K."/>
        </authorList>
    </citation>
    <scope>NUCLEOTIDE SEQUENCE [LARGE SCALE GENOMIC DNA]</scope>
    <source>
        <strain evidence="13 14">HN2</strain>
    </source>
</reference>
<keyword evidence="8" id="KW-0378">Hydrolase</keyword>
<feature type="binding site" evidence="12">
    <location>
        <position position="18"/>
    </location>
    <ligand>
        <name>substrate</name>
    </ligand>
</feature>
<comment type="subunit">
    <text evidence="4">Homotetramer.</text>
</comment>
<evidence type="ECO:0000256" key="12">
    <source>
        <dbReference type="PIRSR" id="PIRSR006118-2"/>
    </source>
</evidence>
<evidence type="ECO:0000256" key="11">
    <source>
        <dbReference type="ARBA" id="ARBA00031051"/>
    </source>
</evidence>
<keyword evidence="10" id="KW-0448">Lipopolysaccharide biosynthesis</keyword>
<evidence type="ECO:0000256" key="6">
    <source>
        <dbReference type="ARBA" id="ARBA00020092"/>
    </source>
</evidence>
<dbReference type="Gene3D" id="3.40.50.1000">
    <property type="entry name" value="HAD superfamily/HAD-like"/>
    <property type="match status" value="1"/>
</dbReference>
<dbReference type="EMBL" id="BLVO01000013">
    <property type="protein sequence ID" value="GFM33844.1"/>
    <property type="molecule type" value="Genomic_DNA"/>
</dbReference>
<dbReference type="GO" id="GO:0019143">
    <property type="term" value="F:3-deoxy-manno-octulosonate-8-phosphatase activity"/>
    <property type="evidence" value="ECO:0007669"/>
    <property type="project" value="UniProtKB-EC"/>
</dbReference>
<dbReference type="SUPFAM" id="SSF56784">
    <property type="entry name" value="HAD-like"/>
    <property type="match status" value="1"/>
</dbReference>
<keyword evidence="7 12" id="KW-0479">Metal-binding</keyword>
<keyword evidence="9 12" id="KW-0460">Magnesium</keyword>
<comment type="cofactor">
    <cofactor evidence="2 12">
        <name>Mg(2+)</name>
        <dbReference type="ChEBI" id="CHEBI:18420"/>
    </cofactor>
</comment>
<dbReference type="Pfam" id="PF08282">
    <property type="entry name" value="Hydrolase_3"/>
    <property type="match status" value="1"/>
</dbReference>
<evidence type="ECO:0000256" key="10">
    <source>
        <dbReference type="ARBA" id="ARBA00022985"/>
    </source>
</evidence>
<name>A0A7J0BL93_9BACT</name>
<evidence type="ECO:0000256" key="4">
    <source>
        <dbReference type="ARBA" id="ARBA00011881"/>
    </source>
</evidence>
<comment type="similarity">
    <text evidence="3">Belongs to the KdsC family.</text>
</comment>
<dbReference type="Proteomes" id="UP000503840">
    <property type="component" value="Unassembled WGS sequence"/>
</dbReference>
<evidence type="ECO:0000256" key="7">
    <source>
        <dbReference type="ARBA" id="ARBA00022723"/>
    </source>
</evidence>
<dbReference type="AlphaFoldDB" id="A0A7J0BL93"/>
<accession>A0A7J0BL93</accession>
<evidence type="ECO:0000256" key="5">
    <source>
        <dbReference type="ARBA" id="ARBA00013066"/>
    </source>
</evidence>
<evidence type="ECO:0000256" key="8">
    <source>
        <dbReference type="ARBA" id="ARBA00022801"/>
    </source>
</evidence>
<dbReference type="NCBIfam" id="TIGR01670">
    <property type="entry name" value="KdsC-phosphatas"/>
    <property type="match status" value="1"/>
</dbReference>
<feature type="binding site" evidence="12">
    <location>
        <position position="16"/>
    </location>
    <ligand>
        <name>Mg(2+)</name>
        <dbReference type="ChEBI" id="CHEBI:18420"/>
    </ligand>
</feature>
<sequence length="173" mass="18743">MHAEQVAKDIKVIVLDCDGVLTDGGLYYDSEGNVSKRFNVQDGLGIKVVQKAGIPVAVITGLDSEAVKSRIASLGIDDYFAGFLDKMECLEIIRSKYGVSFEHMAYVGDDWVDLGPMRAVGLPVAVANAQPETKDIALLVTQARGGEGAVREVIRFILKAQGKLEQAMSRWNV</sequence>
<dbReference type="RefSeq" id="WP_174405499.1">
    <property type="nucleotide sequence ID" value="NZ_BLVO01000013.1"/>
</dbReference>
<evidence type="ECO:0000256" key="1">
    <source>
        <dbReference type="ARBA" id="ARBA00000898"/>
    </source>
</evidence>
<evidence type="ECO:0000256" key="2">
    <source>
        <dbReference type="ARBA" id="ARBA00001946"/>
    </source>
</evidence>
<gene>
    <name evidence="13" type="ORF">DSM101010T_22090</name>
</gene>
<organism evidence="13 14">
    <name type="scientific">Desulfovibrio subterraneus</name>
    <dbReference type="NCBI Taxonomy" id="2718620"/>
    <lineage>
        <taxon>Bacteria</taxon>
        <taxon>Pseudomonadati</taxon>
        <taxon>Thermodesulfobacteriota</taxon>
        <taxon>Desulfovibrionia</taxon>
        <taxon>Desulfovibrionales</taxon>
        <taxon>Desulfovibrionaceae</taxon>
        <taxon>Desulfovibrio</taxon>
    </lineage>
</organism>
<dbReference type="CDD" id="cd01630">
    <property type="entry name" value="HAD_KDO-like"/>
    <property type="match status" value="1"/>
</dbReference>
<comment type="caution">
    <text evidence="13">The sequence shown here is derived from an EMBL/GenBank/DDBJ whole genome shotgun (WGS) entry which is preliminary data.</text>
</comment>